<dbReference type="EMBL" id="UOGH01000228">
    <property type="protein sequence ID" value="VAX32029.1"/>
    <property type="molecule type" value="Genomic_DNA"/>
</dbReference>
<dbReference type="Gene3D" id="1.10.8.60">
    <property type="match status" value="1"/>
</dbReference>
<dbReference type="Pfam" id="PF13654">
    <property type="entry name" value="AAA_32"/>
    <property type="match status" value="1"/>
</dbReference>
<accession>A0A3B1CPI0</accession>
<dbReference type="PRINTS" id="PR00830">
    <property type="entry name" value="ENDOLAPTASE"/>
</dbReference>
<dbReference type="GO" id="GO:0004252">
    <property type="term" value="F:serine-type endopeptidase activity"/>
    <property type="evidence" value="ECO:0007669"/>
    <property type="project" value="UniProtKB-EC"/>
</dbReference>
<dbReference type="InterPro" id="IPR046843">
    <property type="entry name" value="LonB_AAA-LID"/>
</dbReference>
<dbReference type="GO" id="GO:0030163">
    <property type="term" value="P:protein catabolic process"/>
    <property type="evidence" value="ECO:0007669"/>
    <property type="project" value="InterPro"/>
</dbReference>
<dbReference type="Pfam" id="PF20436">
    <property type="entry name" value="LonB_AAA-LID"/>
    <property type="match status" value="1"/>
</dbReference>
<proteinExistence type="predicted"/>
<dbReference type="AlphaFoldDB" id="A0A3B1CPI0"/>
<evidence type="ECO:0000259" key="2">
    <source>
        <dbReference type="PROSITE" id="PS51786"/>
    </source>
</evidence>
<dbReference type="SUPFAM" id="SSF54211">
    <property type="entry name" value="Ribosomal protein S5 domain 2-like"/>
    <property type="match status" value="1"/>
</dbReference>
<dbReference type="Pfam" id="PF05362">
    <property type="entry name" value="Lon_C"/>
    <property type="match status" value="1"/>
</dbReference>
<dbReference type="InterPro" id="IPR014721">
    <property type="entry name" value="Ribsml_uS5_D2-typ_fold_subgr"/>
</dbReference>
<name>A0A3B1CPI0_9ZZZZ</name>
<evidence type="ECO:0000313" key="3">
    <source>
        <dbReference type="EMBL" id="VAX32029.1"/>
    </source>
</evidence>
<dbReference type="Pfam" id="PF20437">
    <property type="entry name" value="LonC_helical"/>
    <property type="match status" value="1"/>
</dbReference>
<sequence length="772" mass="87345">MAKSLTVDDLYRRCDTKLFSFKTTDELPPFEGTIGQDRALSAIDFGLSLESKGFNIYVLGESGTGKTSAIKTLLFKKAGQEPIPPDWCYVYNFKEPDSPLAISLEPGRGVEFQKDMSELINTLKVEIPRVFESKEYDKQRGRIFEEFQKRQKELFSSLEQEAEAKGFTIKRTVGGFLIVPVKKNGEPLTEEEFNSLDESTRRKIEEIGKLLQEKLDDVVRTLREGEKLVKELLRRLEREAAISVLGHLIDELKEKYKNNEKIMVYLDAVKEDILDHLEDFKSSSEEAAPPPLPFMKVPKQEPNFVKYSVNVIVNNGNQEGAPCVFESNPTYYNLFGRIEHKFQYGVAVTDFSMIKSGSLHKANGGYLIINALDLLRNLFSYDAMKRAIRNRELKIEDIWEQYRLITTAMLKPEAVPLDVKVVLIGNPYIYYLLYNLDEEYRELFKVKADFDNQMDRTGENILKYATFVATKSKDELLLSFDPSGVARIVEYGSRLAEHQEKLSSKFSDISDLIREAHYWAKKDGAEVVAGVHVEKALNEKIYRHNRIEDRLRELMAEGTLIVETSGERVGQINGLAVMSLGDYSFGKPSRITTTVYTGKAGVINIERETKLSGKIHEKAILILSNYLGRMYAIKKPISLSASITFEQLYGMIEGDSATCAELYSLLSAISGVPIKQNIAITGSMDQNGSIQPIGGVNEKIEGFFELCRLRGLDRTYGVIIPKRNVRNLMLRRGVLDAVKDGSFHIYPIERVEEGIEILMGKPAGEIKADGTY</sequence>
<reference evidence="3" key="1">
    <citation type="submission" date="2018-06" db="EMBL/GenBank/DDBJ databases">
        <authorList>
            <person name="Zhirakovskaya E."/>
        </authorList>
    </citation>
    <scope>NUCLEOTIDE SEQUENCE</scope>
</reference>
<keyword evidence="1 3" id="KW-0645">Protease</keyword>
<dbReference type="PROSITE" id="PS51786">
    <property type="entry name" value="LON_PROTEOLYTIC"/>
    <property type="match status" value="1"/>
</dbReference>
<dbReference type="PANTHER" id="PTHR10046">
    <property type="entry name" value="ATP DEPENDENT LON PROTEASE FAMILY MEMBER"/>
    <property type="match status" value="1"/>
</dbReference>
<dbReference type="GO" id="GO:0004176">
    <property type="term" value="F:ATP-dependent peptidase activity"/>
    <property type="evidence" value="ECO:0007669"/>
    <property type="project" value="InterPro"/>
</dbReference>
<dbReference type="InterPro" id="IPR027065">
    <property type="entry name" value="Lon_Prtase"/>
</dbReference>
<dbReference type="EC" id="3.4.21.53" evidence="3"/>
<dbReference type="InterPro" id="IPR020568">
    <property type="entry name" value="Ribosomal_Su5_D2-typ_SF"/>
</dbReference>
<dbReference type="InterPro" id="IPR041699">
    <property type="entry name" value="AAA_32"/>
</dbReference>
<organism evidence="3">
    <name type="scientific">hydrothermal vent metagenome</name>
    <dbReference type="NCBI Taxonomy" id="652676"/>
    <lineage>
        <taxon>unclassified sequences</taxon>
        <taxon>metagenomes</taxon>
        <taxon>ecological metagenomes</taxon>
    </lineage>
</organism>
<keyword evidence="3" id="KW-0378">Hydrolase</keyword>
<dbReference type="InterPro" id="IPR046844">
    <property type="entry name" value="Lon-like_helical"/>
</dbReference>
<dbReference type="GO" id="GO:0005524">
    <property type="term" value="F:ATP binding"/>
    <property type="evidence" value="ECO:0007669"/>
    <property type="project" value="InterPro"/>
</dbReference>
<dbReference type="Gene3D" id="3.40.50.300">
    <property type="entry name" value="P-loop containing nucleotide triphosphate hydrolases"/>
    <property type="match status" value="2"/>
</dbReference>
<protein>
    <submittedName>
        <fullName evidence="3">ATP-dependent protease La Type II</fullName>
        <ecNumber evidence="3">3.4.21.53</ecNumber>
    </submittedName>
</protein>
<feature type="non-terminal residue" evidence="3">
    <location>
        <position position="772"/>
    </location>
</feature>
<dbReference type="Gene3D" id="3.30.230.10">
    <property type="match status" value="1"/>
</dbReference>
<feature type="domain" description="Lon proteolytic" evidence="2">
    <location>
        <begin position="566"/>
        <end position="761"/>
    </location>
</feature>
<gene>
    <name evidence="3" type="ORF">MNBD_NITROSPIRAE02-1483</name>
</gene>
<dbReference type="InterPro" id="IPR027417">
    <property type="entry name" value="P-loop_NTPase"/>
</dbReference>
<dbReference type="GO" id="GO:0006508">
    <property type="term" value="P:proteolysis"/>
    <property type="evidence" value="ECO:0007669"/>
    <property type="project" value="UniProtKB-KW"/>
</dbReference>
<dbReference type="SUPFAM" id="SSF52540">
    <property type="entry name" value="P-loop containing nucleoside triphosphate hydrolases"/>
    <property type="match status" value="1"/>
</dbReference>
<evidence type="ECO:0000256" key="1">
    <source>
        <dbReference type="ARBA" id="ARBA00022670"/>
    </source>
</evidence>
<dbReference type="InterPro" id="IPR008269">
    <property type="entry name" value="Lon_proteolytic"/>
</dbReference>